<evidence type="ECO:0000256" key="12">
    <source>
        <dbReference type="PROSITE-ProRule" id="PRU10112"/>
    </source>
</evidence>
<protein>
    <recommendedName>
        <fullName evidence="5 10">Phosphoenolpyruvate carboxylase</fullName>
        <shortName evidence="10">PEPC</shortName>
        <shortName evidence="10">PEPCase</shortName>
        <ecNumber evidence="4 10">4.1.1.31</ecNumber>
    </recommendedName>
</protein>
<dbReference type="AlphaFoldDB" id="A0A5B8CQZ1"/>
<keyword evidence="13" id="KW-0670">Pyruvate</keyword>
<gene>
    <name evidence="10" type="primary">ppc</name>
    <name evidence="13" type="ORF">FIU01_03435</name>
</gene>
<dbReference type="InterPro" id="IPR022805">
    <property type="entry name" value="PEP_COase_bac/pln-type"/>
</dbReference>
<dbReference type="EC" id="4.1.1.31" evidence="4 10"/>
<dbReference type="GO" id="GO:0008964">
    <property type="term" value="F:phosphoenolpyruvate carboxylase activity"/>
    <property type="evidence" value="ECO:0007669"/>
    <property type="project" value="UniProtKB-UniRule"/>
</dbReference>
<dbReference type="InterPro" id="IPR015813">
    <property type="entry name" value="Pyrv/PenolPyrv_kinase-like_dom"/>
</dbReference>
<evidence type="ECO:0000256" key="2">
    <source>
        <dbReference type="ARBA" id="ARBA00003670"/>
    </source>
</evidence>
<dbReference type="InterPro" id="IPR021135">
    <property type="entry name" value="PEP_COase"/>
</dbReference>
<keyword evidence="14" id="KW-1185">Reference proteome</keyword>
<dbReference type="InterPro" id="IPR018129">
    <property type="entry name" value="PEP_COase_Lys_AS"/>
</dbReference>
<dbReference type="GO" id="GO:0015977">
    <property type="term" value="P:carbon fixation"/>
    <property type="evidence" value="ECO:0007669"/>
    <property type="project" value="UniProtKB-UniRule"/>
</dbReference>
<comment type="catalytic activity">
    <reaction evidence="9 10">
        <text>oxaloacetate + phosphate = phosphoenolpyruvate + hydrogencarbonate</text>
        <dbReference type="Rhea" id="RHEA:28370"/>
        <dbReference type="ChEBI" id="CHEBI:16452"/>
        <dbReference type="ChEBI" id="CHEBI:17544"/>
        <dbReference type="ChEBI" id="CHEBI:43474"/>
        <dbReference type="ChEBI" id="CHEBI:58702"/>
        <dbReference type="EC" id="4.1.1.31"/>
    </reaction>
</comment>
<dbReference type="PROSITE" id="PS00781">
    <property type="entry name" value="PEPCASE_1"/>
    <property type="match status" value="1"/>
</dbReference>
<reference evidence="14" key="1">
    <citation type="journal article" date="2019" name="ISME J.">
        <title>Evolution in action: habitat transition from sediment to the pelagial leads to genome streamlining in Methylophilaceae.</title>
        <authorList>
            <person name="Salcher M."/>
            <person name="Schaefle D."/>
            <person name="Kaspar M."/>
            <person name="Neuenschwander S.M."/>
            <person name="Ghai R."/>
        </authorList>
    </citation>
    <scope>NUCLEOTIDE SEQUENCE [LARGE SCALE GENOMIC DNA]</scope>
    <source>
        <strain evidence="14">MMS-M-51</strain>
    </source>
</reference>
<keyword evidence="8 10" id="KW-0120">Carbon dioxide fixation</keyword>
<evidence type="ECO:0000313" key="14">
    <source>
        <dbReference type="Proteomes" id="UP000311008"/>
    </source>
</evidence>
<evidence type="ECO:0000256" key="4">
    <source>
        <dbReference type="ARBA" id="ARBA00012305"/>
    </source>
</evidence>
<dbReference type="Proteomes" id="UP000311008">
    <property type="component" value="Chromosome"/>
</dbReference>
<evidence type="ECO:0000256" key="11">
    <source>
        <dbReference type="PROSITE-ProRule" id="PRU10111"/>
    </source>
</evidence>
<dbReference type="OrthoDB" id="9768133at2"/>
<dbReference type="HAMAP" id="MF_00595">
    <property type="entry name" value="PEPcase_type1"/>
    <property type="match status" value="1"/>
</dbReference>
<accession>A0A5B8CQZ1</accession>
<dbReference type="PROSITE" id="PS00393">
    <property type="entry name" value="PEPCASE_2"/>
    <property type="match status" value="1"/>
</dbReference>
<dbReference type="PANTHER" id="PTHR30523:SF6">
    <property type="entry name" value="PHOSPHOENOLPYRUVATE CARBOXYLASE"/>
    <property type="match status" value="1"/>
</dbReference>
<feature type="active site" evidence="10 12">
    <location>
        <position position="583"/>
    </location>
</feature>
<comment type="cofactor">
    <cofactor evidence="1 10">
        <name>Mg(2+)</name>
        <dbReference type="ChEBI" id="CHEBI:18420"/>
    </cofactor>
</comment>
<organism evidence="13 14">
    <name type="scientific">Methylophilus medardicus</name>
    <dbReference type="NCBI Taxonomy" id="2588534"/>
    <lineage>
        <taxon>Bacteria</taxon>
        <taxon>Pseudomonadati</taxon>
        <taxon>Pseudomonadota</taxon>
        <taxon>Betaproteobacteria</taxon>
        <taxon>Nitrosomonadales</taxon>
        <taxon>Methylophilaceae</taxon>
        <taxon>Methylophilus</taxon>
    </lineage>
</organism>
<evidence type="ECO:0000256" key="10">
    <source>
        <dbReference type="HAMAP-Rule" id="MF_00595"/>
    </source>
</evidence>
<dbReference type="InterPro" id="IPR033129">
    <property type="entry name" value="PEPCASE_His_AS"/>
</dbReference>
<dbReference type="GO" id="GO:0000287">
    <property type="term" value="F:magnesium ion binding"/>
    <property type="evidence" value="ECO:0007669"/>
    <property type="project" value="UniProtKB-UniRule"/>
</dbReference>
<comment type="similarity">
    <text evidence="3 10">Belongs to the PEPCase type 1 family.</text>
</comment>
<dbReference type="KEGG" id="mmec:FIU01_03435"/>
<dbReference type="EMBL" id="CP040946">
    <property type="protein sequence ID" value="QDC43663.1"/>
    <property type="molecule type" value="Genomic_DNA"/>
</dbReference>
<evidence type="ECO:0000256" key="5">
    <source>
        <dbReference type="ARBA" id="ARBA00022419"/>
    </source>
</evidence>
<evidence type="ECO:0000256" key="3">
    <source>
        <dbReference type="ARBA" id="ARBA00008346"/>
    </source>
</evidence>
<evidence type="ECO:0000256" key="9">
    <source>
        <dbReference type="ARBA" id="ARBA00048995"/>
    </source>
</evidence>
<keyword evidence="6 10" id="KW-0460">Magnesium</keyword>
<proteinExistence type="inferred from homology"/>
<comment type="subunit">
    <text evidence="10">Homotetramer.</text>
</comment>
<evidence type="ECO:0000313" key="13">
    <source>
        <dbReference type="EMBL" id="QDC43663.1"/>
    </source>
</evidence>
<feature type="active site" evidence="10 11">
    <location>
        <position position="149"/>
    </location>
</feature>
<comment type="function">
    <text evidence="2 10">Forms oxaloacetate, a four-carbon dicarboxylic acid source for the tricarboxylic acid cycle.</text>
</comment>
<sequence length="926" mass="103692">MIKKLAANAMVSAEARLTDNIQLLGTLLDKAILEVEGEEVSQKIASIRHSALRFHQTHDQQASLDLEQLLAGLSLEHTVRVVRALAYFKHLVNLAEDLYGQELGHCAQNTPAPGMLSYTLSRIKAAAIPADTVQKLLEDALISPVLTAHPTEVQRKSVLDIERLIAELLAARVPMVSEQQLARNSLLLQGAVSALWQTRMMRYSKLSVLNEIENALTYYESTFLHVIPEILQDIERDLSDLLPNVALPGFLRMGSWIGGDRDGNPFVNGTTLCESVRLQATTLFKFYLQELAALRRELAVSTRVVGVDDAVLQLSKDSRDQSQHRLDEPYRLALNGVYDRLLLTASKLLPEGGWVLQEEMAEAVYDSPEALLVPLQIIADSLRNHHGEALIYPRLGKLIKAINTFGFHLATVDIRQSSDVHEAVITELLQKAGQDFDYASFNEDEKIGILLEELKQPRLLFSPFQQYSELVHKEIGVLVAVRETRQRFGEHAVRQYIISHTETLSDLLEVALLQREAGLLRGVWGSANIQVDLNIVPLFETIADLRDAPMIMGKWLSLIGIRHVIRYQGNEQEVMLGYSDSNKDGGFLTSNWELYKAEVSLVELFNQANVKLRLFHGRGGTVGRGGGPTYQAIMAQPKGTVDGQIRLTEQGEIISTRYADPVVGRQHLETLIAATLDATLFPSDQLDPAKRRAFESVMETLSATAMTSYRSLVYETPGFAEYFFSTTPIDEIASLNLGSRPAARKSTRRIEDLRAIPWGFSWGQCRLLLPGWYGLGSAIQQFLQQDPAAKDARLAMLLEMQAHWPLFNTLINNVDMVLAKTDLVVARHYAHLLDDRDLREDIFSRIAHEHKLTTEAVNLLLGTTQRLATQPTIAKSIRDRLPYLDPLNHLQVEMIQRYRNGETDEKLQWAIPLTINGIATSLRNTG</sequence>
<dbReference type="PANTHER" id="PTHR30523">
    <property type="entry name" value="PHOSPHOENOLPYRUVATE CARBOXYLASE"/>
    <property type="match status" value="1"/>
</dbReference>
<dbReference type="PRINTS" id="PR00150">
    <property type="entry name" value="PEPCARBXLASE"/>
</dbReference>
<dbReference type="Pfam" id="PF00311">
    <property type="entry name" value="PEPcase"/>
    <property type="match status" value="1"/>
</dbReference>
<evidence type="ECO:0000256" key="8">
    <source>
        <dbReference type="ARBA" id="ARBA00023300"/>
    </source>
</evidence>
<dbReference type="GO" id="GO:0006099">
    <property type="term" value="P:tricarboxylic acid cycle"/>
    <property type="evidence" value="ECO:0007669"/>
    <property type="project" value="InterPro"/>
</dbReference>
<evidence type="ECO:0000256" key="1">
    <source>
        <dbReference type="ARBA" id="ARBA00001946"/>
    </source>
</evidence>
<dbReference type="RefSeq" id="WP_140002977.1">
    <property type="nucleotide sequence ID" value="NZ_CP040946.1"/>
</dbReference>
<dbReference type="NCBIfam" id="NF000584">
    <property type="entry name" value="PRK00009.1"/>
    <property type="match status" value="1"/>
</dbReference>
<evidence type="ECO:0000256" key="7">
    <source>
        <dbReference type="ARBA" id="ARBA00023239"/>
    </source>
</evidence>
<name>A0A5B8CQZ1_9PROT</name>
<dbReference type="Gene3D" id="1.20.1440.90">
    <property type="entry name" value="Phosphoenolpyruvate/pyruvate domain"/>
    <property type="match status" value="1"/>
</dbReference>
<dbReference type="GO" id="GO:0005829">
    <property type="term" value="C:cytosol"/>
    <property type="evidence" value="ECO:0007669"/>
    <property type="project" value="TreeGrafter"/>
</dbReference>
<dbReference type="GO" id="GO:0006107">
    <property type="term" value="P:oxaloacetate metabolic process"/>
    <property type="evidence" value="ECO:0007669"/>
    <property type="project" value="UniProtKB-UniRule"/>
</dbReference>
<dbReference type="SUPFAM" id="SSF51621">
    <property type="entry name" value="Phosphoenolpyruvate/pyruvate domain"/>
    <property type="match status" value="1"/>
</dbReference>
<keyword evidence="7 10" id="KW-0456">Lyase</keyword>
<evidence type="ECO:0000256" key="6">
    <source>
        <dbReference type="ARBA" id="ARBA00022842"/>
    </source>
</evidence>